<gene>
    <name evidence="2" type="ORF">LMG8286_00403</name>
</gene>
<dbReference type="EMBL" id="CAJHOE010000001">
    <property type="protein sequence ID" value="CAD7286570.1"/>
    <property type="molecule type" value="Genomic_DNA"/>
</dbReference>
<keyword evidence="1" id="KW-0472">Membrane</keyword>
<keyword evidence="3" id="KW-1185">Reference proteome</keyword>
<organism evidence="2 3">
    <name type="scientific">Campylobacter suis</name>
    <dbReference type="NCBI Taxonomy" id="2790657"/>
    <lineage>
        <taxon>Bacteria</taxon>
        <taxon>Pseudomonadati</taxon>
        <taxon>Campylobacterota</taxon>
        <taxon>Epsilonproteobacteria</taxon>
        <taxon>Campylobacterales</taxon>
        <taxon>Campylobacteraceae</taxon>
        <taxon>Campylobacter</taxon>
    </lineage>
</organism>
<sequence>MPKQPKFRYFMQKQGRAMRSGFSLLMAIFFMIGVMGIAMLSLKFSATSSNSVTQSYISEQAEILAQGATEYAMLRLLKHDFNQGCLTDISTTFTPPNTTVKLYDIKISIELFGNIGSCKGIKISEPNQNGSVIIDVGVTYNKSEDDAQIYPVRFFKRTLQKL</sequence>
<name>A0ABM8Q183_9BACT</name>
<reference evidence="2 3" key="1">
    <citation type="submission" date="2020-11" db="EMBL/GenBank/DDBJ databases">
        <authorList>
            <person name="Peeters C."/>
        </authorList>
    </citation>
    <scope>NUCLEOTIDE SEQUENCE [LARGE SCALE GENOMIC DNA]</scope>
    <source>
        <strain evidence="2 3">LMG 8286</strain>
    </source>
</reference>
<keyword evidence="1" id="KW-1133">Transmembrane helix</keyword>
<protein>
    <recommendedName>
        <fullName evidence="4">Type II secretion system protein</fullName>
    </recommendedName>
</protein>
<dbReference type="RefSeq" id="WP_230056189.1">
    <property type="nucleotide sequence ID" value="NZ_CAJHOE010000001.1"/>
</dbReference>
<dbReference type="Proteomes" id="UP000789359">
    <property type="component" value="Unassembled WGS sequence"/>
</dbReference>
<comment type="caution">
    <text evidence="2">The sequence shown here is derived from an EMBL/GenBank/DDBJ whole genome shotgun (WGS) entry which is preliminary data.</text>
</comment>
<feature type="transmembrane region" description="Helical" evidence="1">
    <location>
        <begin position="21"/>
        <end position="42"/>
    </location>
</feature>
<evidence type="ECO:0000313" key="3">
    <source>
        <dbReference type="Proteomes" id="UP000789359"/>
    </source>
</evidence>
<keyword evidence="1" id="KW-0812">Transmembrane</keyword>
<accession>A0ABM8Q183</accession>
<evidence type="ECO:0000256" key="1">
    <source>
        <dbReference type="SAM" id="Phobius"/>
    </source>
</evidence>
<evidence type="ECO:0008006" key="4">
    <source>
        <dbReference type="Google" id="ProtNLM"/>
    </source>
</evidence>
<evidence type="ECO:0000313" key="2">
    <source>
        <dbReference type="EMBL" id="CAD7286570.1"/>
    </source>
</evidence>
<proteinExistence type="predicted"/>